<dbReference type="AlphaFoldDB" id="A0A0E9SEX4"/>
<reference evidence="2" key="2">
    <citation type="journal article" date="2015" name="Fish Shellfish Immunol.">
        <title>Early steps in the European eel (Anguilla anguilla)-Vibrio vulnificus interaction in the gills: Role of the RtxA13 toxin.</title>
        <authorList>
            <person name="Callol A."/>
            <person name="Pajuelo D."/>
            <person name="Ebbesson L."/>
            <person name="Teles M."/>
            <person name="MacKenzie S."/>
            <person name="Amaro C."/>
        </authorList>
    </citation>
    <scope>NUCLEOTIDE SEQUENCE</scope>
</reference>
<evidence type="ECO:0000256" key="1">
    <source>
        <dbReference type="SAM" id="MobiDB-lite"/>
    </source>
</evidence>
<feature type="region of interest" description="Disordered" evidence="1">
    <location>
        <begin position="48"/>
        <end position="68"/>
    </location>
</feature>
<proteinExistence type="predicted"/>
<evidence type="ECO:0000313" key="2">
    <source>
        <dbReference type="EMBL" id="JAH39924.1"/>
    </source>
</evidence>
<dbReference type="EMBL" id="GBXM01068653">
    <property type="protein sequence ID" value="JAH39924.1"/>
    <property type="molecule type" value="Transcribed_RNA"/>
</dbReference>
<name>A0A0E9SEX4_ANGAN</name>
<organism evidence="2">
    <name type="scientific">Anguilla anguilla</name>
    <name type="common">European freshwater eel</name>
    <name type="synonym">Muraena anguilla</name>
    <dbReference type="NCBI Taxonomy" id="7936"/>
    <lineage>
        <taxon>Eukaryota</taxon>
        <taxon>Metazoa</taxon>
        <taxon>Chordata</taxon>
        <taxon>Craniata</taxon>
        <taxon>Vertebrata</taxon>
        <taxon>Euteleostomi</taxon>
        <taxon>Actinopterygii</taxon>
        <taxon>Neopterygii</taxon>
        <taxon>Teleostei</taxon>
        <taxon>Anguilliformes</taxon>
        <taxon>Anguillidae</taxon>
        <taxon>Anguilla</taxon>
    </lineage>
</organism>
<accession>A0A0E9SEX4</accession>
<reference evidence="2" key="1">
    <citation type="submission" date="2014-11" db="EMBL/GenBank/DDBJ databases">
        <authorList>
            <person name="Amaro Gonzalez C."/>
        </authorList>
    </citation>
    <scope>NUCLEOTIDE SEQUENCE</scope>
</reference>
<protein>
    <submittedName>
        <fullName evidence="2">Uncharacterized protein</fullName>
    </submittedName>
</protein>
<sequence>MPRDRISSGQQFQSPQREGLANRYFCTASFGPYRPFAFTFLPSLTSESPHHCREDGFTSCHFGPRQRR</sequence>